<keyword evidence="2" id="KW-1185">Reference proteome</keyword>
<comment type="caution">
    <text evidence="1">The sequence shown here is derived from an EMBL/GenBank/DDBJ whole genome shotgun (WGS) entry which is preliminary data.</text>
</comment>
<evidence type="ECO:0000313" key="2">
    <source>
        <dbReference type="Proteomes" id="UP000654345"/>
    </source>
</evidence>
<gene>
    <name evidence="1" type="ORF">KSB_62160</name>
</gene>
<organism evidence="1 2">
    <name type="scientific">Ktedonobacter robiniae</name>
    <dbReference type="NCBI Taxonomy" id="2778365"/>
    <lineage>
        <taxon>Bacteria</taxon>
        <taxon>Bacillati</taxon>
        <taxon>Chloroflexota</taxon>
        <taxon>Ktedonobacteria</taxon>
        <taxon>Ktedonobacterales</taxon>
        <taxon>Ktedonobacteraceae</taxon>
        <taxon>Ktedonobacter</taxon>
    </lineage>
</organism>
<sequence length="80" mass="9101">MFGTDLDPKPRLRDRYPGQVYILHERPNNGQTTGFCGEGINLIGSLANIAKEAFNGVGTPNIAVHHWWKRIKRQEMFFSS</sequence>
<reference evidence="1 2" key="1">
    <citation type="journal article" date="2021" name="Int. J. Syst. Evol. Microbiol.">
        <title>Reticulibacter mediterranei gen. nov., sp. nov., within the new family Reticulibacteraceae fam. nov., and Ktedonospora formicarum gen. nov., sp. nov., Ktedonobacter robiniae sp. nov., Dictyobacter formicarum sp. nov. and Dictyobacter arantiisoli sp. nov., belonging to the class Ktedonobacteria.</title>
        <authorList>
            <person name="Yabe S."/>
            <person name="Zheng Y."/>
            <person name="Wang C.M."/>
            <person name="Sakai Y."/>
            <person name="Abe K."/>
            <person name="Yokota A."/>
            <person name="Donadio S."/>
            <person name="Cavaletti L."/>
            <person name="Monciardini P."/>
        </authorList>
    </citation>
    <scope>NUCLEOTIDE SEQUENCE [LARGE SCALE GENOMIC DNA]</scope>
    <source>
        <strain evidence="1 2">SOSP1-30</strain>
    </source>
</reference>
<proteinExistence type="predicted"/>
<dbReference type="Proteomes" id="UP000654345">
    <property type="component" value="Unassembled WGS sequence"/>
</dbReference>
<name>A0ABQ3UXZ2_9CHLR</name>
<accession>A0ABQ3UXZ2</accession>
<evidence type="ECO:0000313" key="1">
    <source>
        <dbReference type="EMBL" id="GHO57741.1"/>
    </source>
</evidence>
<protein>
    <submittedName>
        <fullName evidence="1">Uncharacterized protein</fullName>
    </submittedName>
</protein>
<dbReference type="EMBL" id="BNJG01000002">
    <property type="protein sequence ID" value="GHO57741.1"/>
    <property type="molecule type" value="Genomic_DNA"/>
</dbReference>